<dbReference type="SMART" id="SM00283">
    <property type="entry name" value="MA"/>
    <property type="match status" value="1"/>
</dbReference>
<evidence type="ECO:0000313" key="4">
    <source>
        <dbReference type="Proteomes" id="UP000190951"/>
    </source>
</evidence>
<proteinExistence type="inferred from homology"/>
<evidence type="ECO:0000313" key="3">
    <source>
        <dbReference type="EMBL" id="URZ12400.1"/>
    </source>
</evidence>
<dbReference type="STRING" id="84029.CROST_09920"/>
<dbReference type="KEGG" id="crw:CROST_031220"/>
<dbReference type="EMBL" id="CP096983">
    <property type="protein sequence ID" value="URZ12400.1"/>
    <property type="molecule type" value="Genomic_DNA"/>
</dbReference>
<dbReference type="Proteomes" id="UP000190951">
    <property type="component" value="Chromosome"/>
</dbReference>
<dbReference type="GO" id="GO:0006935">
    <property type="term" value="P:chemotaxis"/>
    <property type="evidence" value="ECO:0007669"/>
    <property type="project" value="UniProtKB-KW"/>
</dbReference>
<accession>A0A1S8M946</accession>
<dbReference type="PROSITE" id="PS50885">
    <property type="entry name" value="HAMP"/>
    <property type="match status" value="1"/>
</dbReference>
<dbReference type="Pfam" id="PF12729">
    <property type="entry name" value="4HB_MCP_1"/>
    <property type="match status" value="1"/>
</dbReference>
<protein>
    <submittedName>
        <fullName evidence="3">Uncharacterized protein</fullName>
    </submittedName>
</protein>
<dbReference type="InterPro" id="IPR004090">
    <property type="entry name" value="Chemotax_Me-accpt_rcpt"/>
</dbReference>
<dbReference type="GO" id="GO:0004888">
    <property type="term" value="F:transmembrane signaling receptor activity"/>
    <property type="evidence" value="ECO:0007669"/>
    <property type="project" value="InterPro"/>
</dbReference>
<dbReference type="CDD" id="cd06225">
    <property type="entry name" value="HAMP"/>
    <property type="match status" value="1"/>
</dbReference>
<dbReference type="Gene3D" id="1.10.287.950">
    <property type="entry name" value="Methyl-accepting chemotaxis protein"/>
    <property type="match status" value="1"/>
</dbReference>
<dbReference type="InterPro" id="IPR003660">
    <property type="entry name" value="HAMP_dom"/>
</dbReference>
<dbReference type="PRINTS" id="PR00260">
    <property type="entry name" value="CHEMTRNSDUCR"/>
</dbReference>
<evidence type="ECO:0000256" key="2">
    <source>
        <dbReference type="ARBA" id="ARBA00029447"/>
    </source>
</evidence>
<dbReference type="InterPro" id="IPR024478">
    <property type="entry name" value="HlyB_4HB_MCP"/>
</dbReference>
<name>A0A1S8M946_9CLOT</name>
<dbReference type="GO" id="GO:0007165">
    <property type="term" value="P:signal transduction"/>
    <property type="evidence" value="ECO:0007669"/>
    <property type="project" value="InterPro"/>
</dbReference>
<dbReference type="GO" id="GO:0005886">
    <property type="term" value="C:plasma membrane"/>
    <property type="evidence" value="ECO:0007669"/>
    <property type="project" value="TreeGrafter"/>
</dbReference>
<keyword evidence="1" id="KW-0145">Chemotaxis</keyword>
<dbReference type="PANTHER" id="PTHR43531:SF11">
    <property type="entry name" value="METHYL-ACCEPTING CHEMOTAXIS PROTEIN 3"/>
    <property type="match status" value="1"/>
</dbReference>
<dbReference type="InterPro" id="IPR051310">
    <property type="entry name" value="MCP_chemotaxis"/>
</dbReference>
<keyword evidence="4" id="KW-1185">Reference proteome</keyword>
<dbReference type="InterPro" id="IPR004089">
    <property type="entry name" value="MCPsignal_dom"/>
</dbReference>
<gene>
    <name evidence="3" type="ORF">CROST_031220</name>
</gene>
<dbReference type="AlphaFoldDB" id="A0A1S8M946"/>
<dbReference type="SUPFAM" id="SSF58104">
    <property type="entry name" value="Methyl-accepting chemotaxis protein (MCP) signaling domain"/>
    <property type="match status" value="1"/>
</dbReference>
<sequence>MIQLFKNLKVIHKLILCFGMIIIVIIINAIMSYQKMTEVNANLNTIYSKSLTKLSMIQDIRAHMADLTSGSLILVNPDKKAVVDKTISDMNGLIEKDNDLTRKYEVLINDEKDRAIFTQYSANLNDYNNAKDKFFETAKTGDYNAIKNQFAIFDGYRAKINDLLDEEIAYNQKIANLKYEDSQIKYKKATLITVILAIVAIGLSIIFSYLLIKNIDDALKRIKQFAGRIAKFDFSNNINVLSKDEFGETSVSLNEAQSNVVNLLKNISDSSDELKSDSEDLSLTSNELMSKMEDMNTACKTIKIAIEENSAASEEITASIEEINSAVNELAQRALTARNVASKAKSNAENVQEKGKIAANTTENLYKEKKEAILKAIEEGKIVNKIKDMASAIESIADQTNLLALNAAIEAARAGENGKGFAVVANEVRELAEQSKTAVNDINENIWKIDKAFDNISSGSNDILVFMNEKVIPEFNGFVEGGHQYYMDADYINKLSEELASTLGEFSATIGQISEATQNVALNEQKSSEKVEVVDNIVKDTTGMAVTVSNTSQNQEGLAQGLHGLVGKFKIDI</sequence>
<dbReference type="Pfam" id="PF00015">
    <property type="entry name" value="MCPsignal"/>
    <property type="match status" value="1"/>
</dbReference>
<dbReference type="PANTHER" id="PTHR43531">
    <property type="entry name" value="PROTEIN ICFG"/>
    <property type="match status" value="1"/>
</dbReference>
<comment type="similarity">
    <text evidence="2">Belongs to the methyl-accepting chemotaxis (MCP) protein family.</text>
</comment>
<evidence type="ECO:0000256" key="1">
    <source>
        <dbReference type="ARBA" id="ARBA00022500"/>
    </source>
</evidence>
<dbReference type="PROSITE" id="PS50111">
    <property type="entry name" value="CHEMOTAXIS_TRANSDUC_2"/>
    <property type="match status" value="1"/>
</dbReference>
<reference evidence="3 4" key="1">
    <citation type="submission" date="2022-04" db="EMBL/GenBank/DDBJ databases">
        <title>Genome sequence of C. roseum typestrain.</title>
        <authorList>
            <person name="Poehlein A."/>
            <person name="Schoch T."/>
            <person name="Duerre P."/>
            <person name="Daniel R."/>
        </authorList>
    </citation>
    <scope>NUCLEOTIDE SEQUENCE [LARGE SCALE GENOMIC DNA]</scope>
    <source>
        <strain evidence="3 4">DSM 7320</strain>
    </source>
</reference>
<organism evidence="3 4">
    <name type="scientific">Clostridium felsineum</name>
    <dbReference type="NCBI Taxonomy" id="36839"/>
    <lineage>
        <taxon>Bacteria</taxon>
        <taxon>Bacillati</taxon>
        <taxon>Bacillota</taxon>
        <taxon>Clostridia</taxon>
        <taxon>Eubacteriales</taxon>
        <taxon>Clostridiaceae</taxon>
        <taxon>Clostridium</taxon>
    </lineage>
</organism>
<dbReference type="RefSeq" id="WP_077833812.1">
    <property type="nucleotide sequence ID" value="NZ_CP096983.1"/>
</dbReference>